<dbReference type="OrthoDB" id="430851at2759"/>
<gene>
    <name evidence="1" type="ORF">GUJ93_ZPchr0012g21197</name>
</gene>
<evidence type="ECO:0000313" key="2">
    <source>
        <dbReference type="Proteomes" id="UP000729402"/>
    </source>
</evidence>
<accession>A0A8J6BW77</accession>
<name>A0A8J6BW77_ZIZPA</name>
<dbReference type="Proteomes" id="UP000729402">
    <property type="component" value="Unassembled WGS sequence"/>
</dbReference>
<dbReference type="EMBL" id="JAAALK010000080">
    <property type="protein sequence ID" value="KAG8092518.1"/>
    <property type="molecule type" value="Genomic_DNA"/>
</dbReference>
<organism evidence="1 2">
    <name type="scientific">Zizania palustris</name>
    <name type="common">Northern wild rice</name>
    <dbReference type="NCBI Taxonomy" id="103762"/>
    <lineage>
        <taxon>Eukaryota</taxon>
        <taxon>Viridiplantae</taxon>
        <taxon>Streptophyta</taxon>
        <taxon>Embryophyta</taxon>
        <taxon>Tracheophyta</taxon>
        <taxon>Spermatophyta</taxon>
        <taxon>Magnoliopsida</taxon>
        <taxon>Liliopsida</taxon>
        <taxon>Poales</taxon>
        <taxon>Poaceae</taxon>
        <taxon>BOP clade</taxon>
        <taxon>Oryzoideae</taxon>
        <taxon>Oryzeae</taxon>
        <taxon>Zizaniinae</taxon>
        <taxon>Zizania</taxon>
    </lineage>
</organism>
<evidence type="ECO:0000313" key="1">
    <source>
        <dbReference type="EMBL" id="KAG8092518.1"/>
    </source>
</evidence>
<comment type="caution">
    <text evidence="1">The sequence shown here is derived from an EMBL/GenBank/DDBJ whole genome shotgun (WGS) entry which is preliminary data.</text>
</comment>
<sequence>MVGAISGFRLLPSPGGGPAELLPNERLRRHGSGVQVRRGRTSAPPALESLSERASLCPVPSLYALSPSPKSFVCCVCVICSWSQCHSVFSPQMWRRFWQEADELILGLPFSADGKLRRACLNIAGECGCIYALKFTIFRGSARYVKSDAYSAMMILERDFSSSGQGAKMLLPSQPEPHGKLLAQIRLTSSTR</sequence>
<keyword evidence="2" id="KW-1185">Reference proteome</keyword>
<reference evidence="1" key="1">
    <citation type="journal article" date="2021" name="bioRxiv">
        <title>Whole Genome Assembly and Annotation of Northern Wild Rice, Zizania palustris L., Supports a Whole Genome Duplication in the Zizania Genus.</title>
        <authorList>
            <person name="Haas M."/>
            <person name="Kono T."/>
            <person name="Macchietto M."/>
            <person name="Millas R."/>
            <person name="McGilp L."/>
            <person name="Shao M."/>
            <person name="Duquette J."/>
            <person name="Hirsch C.N."/>
            <person name="Kimball J."/>
        </authorList>
    </citation>
    <scope>NUCLEOTIDE SEQUENCE</scope>
    <source>
        <tissue evidence="1">Fresh leaf tissue</tissue>
    </source>
</reference>
<protein>
    <submittedName>
        <fullName evidence="1">Uncharacterized protein</fullName>
    </submittedName>
</protein>
<proteinExistence type="predicted"/>
<dbReference type="AlphaFoldDB" id="A0A8J6BW77"/>
<reference evidence="1" key="2">
    <citation type="submission" date="2021-02" db="EMBL/GenBank/DDBJ databases">
        <authorList>
            <person name="Kimball J.A."/>
            <person name="Haas M.W."/>
            <person name="Macchietto M."/>
            <person name="Kono T."/>
            <person name="Duquette J."/>
            <person name="Shao M."/>
        </authorList>
    </citation>
    <scope>NUCLEOTIDE SEQUENCE</scope>
    <source>
        <tissue evidence="1">Fresh leaf tissue</tissue>
    </source>
</reference>